<organism evidence="5 6">
    <name type="scientific">Eleusine coracana subsp. coracana</name>
    <dbReference type="NCBI Taxonomy" id="191504"/>
    <lineage>
        <taxon>Eukaryota</taxon>
        <taxon>Viridiplantae</taxon>
        <taxon>Streptophyta</taxon>
        <taxon>Embryophyta</taxon>
        <taxon>Tracheophyta</taxon>
        <taxon>Spermatophyta</taxon>
        <taxon>Magnoliopsida</taxon>
        <taxon>Liliopsida</taxon>
        <taxon>Poales</taxon>
        <taxon>Poaceae</taxon>
        <taxon>PACMAD clade</taxon>
        <taxon>Chloridoideae</taxon>
        <taxon>Cynodonteae</taxon>
        <taxon>Eleusininae</taxon>
        <taxon>Eleusine</taxon>
    </lineage>
</organism>
<keyword evidence="6" id="KW-1185">Reference proteome</keyword>
<dbReference type="InterPro" id="IPR050628">
    <property type="entry name" value="SNF2_RAD54_helicase_TF"/>
</dbReference>
<comment type="caution">
    <text evidence="5">The sequence shown here is derived from an EMBL/GenBank/DDBJ whole genome shotgun (WGS) entry which is preliminary data.</text>
</comment>
<keyword evidence="1" id="KW-0547">Nucleotide-binding</keyword>
<proteinExistence type="predicted"/>
<sequence>MDSMDILSLLKDLQQACSHPCLVKNRDRQQCCTIFERSYVSSKIKATLDILNSVIIKNAIIESGRTTESGSSESAPEKVLVFTQFTRMPDLLEPVLNSSHIQYRRFDGKMNRTARGKAVKDFEMNPKVTVLLVSLMAGNVGLNLTAASHVIIVDPWWNPFVEEQAISRAHRIGQTRPVNVYRLVVQGTIEERVLHLQVRSRSDNFITEIAIFLLDKKRRMVEGVLRGDGDIFAELAMKKLTEEDLRYLFINA</sequence>
<dbReference type="GO" id="GO:0008094">
    <property type="term" value="F:ATP-dependent activity, acting on DNA"/>
    <property type="evidence" value="ECO:0007669"/>
    <property type="project" value="TreeGrafter"/>
</dbReference>
<protein>
    <recommendedName>
        <fullName evidence="4">Helicase C-terminal domain-containing protein</fullName>
    </recommendedName>
</protein>
<evidence type="ECO:0000256" key="3">
    <source>
        <dbReference type="ARBA" id="ARBA00022840"/>
    </source>
</evidence>
<dbReference type="PROSITE" id="PS51194">
    <property type="entry name" value="HELICASE_CTER"/>
    <property type="match status" value="1"/>
</dbReference>
<dbReference type="SUPFAM" id="SSF52540">
    <property type="entry name" value="P-loop containing nucleoside triphosphate hydrolases"/>
    <property type="match status" value="1"/>
</dbReference>
<dbReference type="GO" id="GO:0005634">
    <property type="term" value="C:nucleus"/>
    <property type="evidence" value="ECO:0007669"/>
    <property type="project" value="TreeGrafter"/>
</dbReference>
<gene>
    <name evidence="5" type="primary">ga18941</name>
    <name evidence="5" type="ORF">PR202_ga18941</name>
</gene>
<dbReference type="InterPro" id="IPR049730">
    <property type="entry name" value="SNF2/RAD54-like_C"/>
</dbReference>
<dbReference type="Proteomes" id="UP001054889">
    <property type="component" value="Unassembled WGS sequence"/>
</dbReference>
<keyword evidence="2" id="KW-0378">Hydrolase</keyword>
<dbReference type="GO" id="GO:0005524">
    <property type="term" value="F:ATP binding"/>
    <property type="evidence" value="ECO:0007669"/>
    <property type="project" value="UniProtKB-KW"/>
</dbReference>
<dbReference type="Pfam" id="PF00271">
    <property type="entry name" value="Helicase_C"/>
    <property type="match status" value="1"/>
</dbReference>
<dbReference type="GO" id="GO:0016787">
    <property type="term" value="F:hydrolase activity"/>
    <property type="evidence" value="ECO:0007669"/>
    <property type="project" value="UniProtKB-KW"/>
</dbReference>
<dbReference type="InterPro" id="IPR001650">
    <property type="entry name" value="Helicase_C-like"/>
</dbReference>
<dbReference type="InterPro" id="IPR027417">
    <property type="entry name" value="P-loop_NTPase"/>
</dbReference>
<dbReference type="PANTHER" id="PTHR45626">
    <property type="entry name" value="TRANSCRIPTION TERMINATION FACTOR 2-RELATED"/>
    <property type="match status" value="1"/>
</dbReference>
<reference evidence="5" key="1">
    <citation type="journal article" date="2018" name="DNA Res.">
        <title>Multiple hybrid de novo genome assembly of finger millet, an orphan allotetraploid crop.</title>
        <authorList>
            <person name="Hatakeyama M."/>
            <person name="Aluri S."/>
            <person name="Balachadran M.T."/>
            <person name="Sivarajan S.R."/>
            <person name="Patrignani A."/>
            <person name="Gruter S."/>
            <person name="Poveda L."/>
            <person name="Shimizu-Inatsugi R."/>
            <person name="Baeten J."/>
            <person name="Francoijs K.J."/>
            <person name="Nataraja K.N."/>
            <person name="Reddy Y.A.N."/>
            <person name="Phadnis S."/>
            <person name="Ravikumar R.L."/>
            <person name="Schlapbach R."/>
            <person name="Sreeman S.M."/>
            <person name="Shimizu K.K."/>
        </authorList>
    </citation>
    <scope>NUCLEOTIDE SEQUENCE</scope>
</reference>
<name>A0AAV5CV43_ELECO</name>
<dbReference type="PANTHER" id="PTHR45626:SF24">
    <property type="entry name" value="HELICASE-LIKE TRANSCRIPTION FACTOR CHR28-RELATED"/>
    <property type="match status" value="1"/>
</dbReference>
<evidence type="ECO:0000313" key="5">
    <source>
        <dbReference type="EMBL" id="GJN01660.1"/>
    </source>
</evidence>
<evidence type="ECO:0000256" key="1">
    <source>
        <dbReference type="ARBA" id="ARBA00022741"/>
    </source>
</evidence>
<dbReference type="GO" id="GO:0006281">
    <property type="term" value="P:DNA repair"/>
    <property type="evidence" value="ECO:0007669"/>
    <property type="project" value="TreeGrafter"/>
</dbReference>
<reference evidence="5" key="2">
    <citation type="submission" date="2021-12" db="EMBL/GenBank/DDBJ databases">
        <title>Resequencing data analysis of finger millet.</title>
        <authorList>
            <person name="Hatakeyama M."/>
            <person name="Aluri S."/>
            <person name="Balachadran M.T."/>
            <person name="Sivarajan S.R."/>
            <person name="Poveda L."/>
            <person name="Shimizu-Inatsugi R."/>
            <person name="Schlapbach R."/>
            <person name="Sreeman S.M."/>
            <person name="Shimizu K.K."/>
        </authorList>
    </citation>
    <scope>NUCLEOTIDE SEQUENCE</scope>
</reference>
<accession>A0AAV5CV43</accession>
<evidence type="ECO:0000313" key="6">
    <source>
        <dbReference type="Proteomes" id="UP001054889"/>
    </source>
</evidence>
<evidence type="ECO:0000259" key="4">
    <source>
        <dbReference type="PROSITE" id="PS51194"/>
    </source>
</evidence>
<dbReference type="SMART" id="SM00490">
    <property type="entry name" value="HELICc"/>
    <property type="match status" value="1"/>
</dbReference>
<dbReference type="EMBL" id="BQKI01000009">
    <property type="protein sequence ID" value="GJN01660.1"/>
    <property type="molecule type" value="Genomic_DNA"/>
</dbReference>
<keyword evidence="3" id="KW-0067">ATP-binding</keyword>
<dbReference type="AlphaFoldDB" id="A0AAV5CV43"/>
<evidence type="ECO:0000256" key="2">
    <source>
        <dbReference type="ARBA" id="ARBA00022801"/>
    </source>
</evidence>
<dbReference type="CDD" id="cd18793">
    <property type="entry name" value="SF2_C_SNF"/>
    <property type="match status" value="1"/>
</dbReference>
<dbReference type="Gene3D" id="3.40.50.300">
    <property type="entry name" value="P-loop containing nucleotide triphosphate hydrolases"/>
    <property type="match status" value="1"/>
</dbReference>
<feature type="domain" description="Helicase C-terminal" evidence="4">
    <location>
        <begin position="59"/>
        <end position="217"/>
    </location>
</feature>